<gene>
    <name evidence="1" type="ORF">PDENDC454_25356</name>
</gene>
<evidence type="ECO:0000313" key="2">
    <source>
        <dbReference type="Proteomes" id="UP000003900"/>
    </source>
</evidence>
<dbReference type="Proteomes" id="UP000003900">
    <property type="component" value="Unassembled WGS sequence"/>
</dbReference>
<dbReference type="STRING" id="1131935.PDENDC454_25356"/>
<name>H3SNC1_9BACL</name>
<dbReference type="AlphaFoldDB" id="H3SNC1"/>
<dbReference type="EMBL" id="AHKH01000129">
    <property type="protein sequence ID" value="EHQ59432.1"/>
    <property type="molecule type" value="Genomic_DNA"/>
</dbReference>
<sequence>MTKLDAGQTKKERFFVKYKVSLLVLAGMLLTASTGFATVQYQSLKNKEGEIVYQVKPLKEEPHSKQKRSEEDILRFRKIFELEDKLLKNGEAALIYVVPHNSKHKAELRFKPAIFQNLSQLRGKIADKSITIPESVNGDYKFKQAKVFFRSVLDVNPPSAKEEAAIAEKLRKQAEESNKEYAIMPVEMSDQTFHISLEYKNGKDKIDVIIRSSGDNQPSMHYIDEKIDFKQQKIDVKGVEMLYTDYSSSHEIAWVYESPDKKQKHTYKIQANTDKVSKEDMIKIADAYLK</sequence>
<reference evidence="1 2" key="1">
    <citation type="journal article" date="2012" name="J. Bacteriol.">
        <title>Genome Sequence of the Pattern-Forming Social Bacterium Paenibacillus dendritiformis C454 Chiral Morphotype.</title>
        <authorList>
            <person name="Sirota-Madi A."/>
            <person name="Olender T."/>
            <person name="Helman Y."/>
            <person name="Brainis I."/>
            <person name="Finkelshtein A."/>
            <person name="Roth D."/>
            <person name="Hagai E."/>
            <person name="Leshkowitz D."/>
            <person name="Brodsky L."/>
            <person name="Galatenko V."/>
            <person name="Nikolaev V."/>
            <person name="Gutnick D.L."/>
            <person name="Lancet D."/>
            <person name="Ben-Jacob E."/>
        </authorList>
    </citation>
    <scope>NUCLEOTIDE SEQUENCE [LARGE SCALE GENOMIC DNA]</scope>
    <source>
        <strain evidence="1 2">C454</strain>
    </source>
</reference>
<keyword evidence="2" id="KW-1185">Reference proteome</keyword>
<protein>
    <recommendedName>
        <fullName evidence="3">DUF4367 domain-containing protein</fullName>
    </recommendedName>
</protein>
<evidence type="ECO:0008006" key="3">
    <source>
        <dbReference type="Google" id="ProtNLM"/>
    </source>
</evidence>
<comment type="caution">
    <text evidence="1">The sequence shown here is derived from an EMBL/GenBank/DDBJ whole genome shotgun (WGS) entry which is preliminary data.</text>
</comment>
<proteinExistence type="predicted"/>
<organism evidence="1 2">
    <name type="scientific">Paenibacillus dendritiformis C454</name>
    <dbReference type="NCBI Taxonomy" id="1131935"/>
    <lineage>
        <taxon>Bacteria</taxon>
        <taxon>Bacillati</taxon>
        <taxon>Bacillota</taxon>
        <taxon>Bacilli</taxon>
        <taxon>Bacillales</taxon>
        <taxon>Paenibacillaceae</taxon>
        <taxon>Paenibacillus</taxon>
    </lineage>
</organism>
<accession>H3SNC1</accession>
<evidence type="ECO:0000313" key="1">
    <source>
        <dbReference type="EMBL" id="EHQ59432.1"/>
    </source>
</evidence>
<dbReference type="PATRIC" id="fig|1131935.3.peg.5272"/>